<evidence type="ECO:0000256" key="8">
    <source>
        <dbReference type="ARBA" id="ARBA00022679"/>
    </source>
</evidence>
<reference evidence="14" key="1">
    <citation type="submission" date="2020-10" db="EMBL/GenBank/DDBJ databases">
        <authorList>
            <person name="Gilroy R."/>
        </authorList>
    </citation>
    <scope>NUCLEOTIDE SEQUENCE</scope>
    <source>
        <strain evidence="14">B3-2255</strain>
    </source>
</reference>
<evidence type="ECO:0000256" key="4">
    <source>
        <dbReference type="ARBA" id="ARBA00012560"/>
    </source>
</evidence>
<comment type="subcellular location">
    <subcellularLocation>
        <location evidence="2">Cytoplasm</location>
    </subcellularLocation>
</comment>
<evidence type="ECO:0000256" key="7">
    <source>
        <dbReference type="ARBA" id="ARBA00022676"/>
    </source>
</evidence>
<dbReference type="GO" id="GO:2001070">
    <property type="term" value="F:starch binding"/>
    <property type="evidence" value="ECO:0007669"/>
    <property type="project" value="InterPro"/>
</dbReference>
<dbReference type="InterPro" id="IPR017853">
    <property type="entry name" value="GH"/>
</dbReference>
<dbReference type="PROSITE" id="PS51166">
    <property type="entry name" value="CBM20"/>
    <property type="match status" value="1"/>
</dbReference>
<evidence type="ECO:0000256" key="3">
    <source>
        <dbReference type="ARBA" id="ARBA00005684"/>
    </source>
</evidence>
<name>A0A9D9NQP1_9BACT</name>
<protein>
    <recommendedName>
        <fullName evidence="5">4-alpha-glucanotransferase</fullName>
        <ecNumber evidence="4">2.4.1.25</ecNumber>
    </recommendedName>
    <alternativeName>
        <fullName evidence="10">Amylomaltase</fullName>
    </alternativeName>
    <alternativeName>
        <fullName evidence="11">Disproportionating enzyme</fullName>
    </alternativeName>
</protein>
<feature type="domain" description="CBM20" evidence="13">
    <location>
        <begin position="117"/>
        <end position="227"/>
    </location>
</feature>
<dbReference type="SUPFAM" id="SSF51445">
    <property type="entry name" value="(Trans)glycosidases"/>
    <property type="match status" value="1"/>
</dbReference>
<dbReference type="Pfam" id="PF00686">
    <property type="entry name" value="CBM_20"/>
    <property type="match status" value="1"/>
</dbReference>
<evidence type="ECO:0000259" key="13">
    <source>
        <dbReference type="PROSITE" id="PS51166"/>
    </source>
</evidence>
<evidence type="ECO:0000256" key="5">
    <source>
        <dbReference type="ARBA" id="ARBA00020295"/>
    </source>
</evidence>
<evidence type="ECO:0000256" key="12">
    <source>
        <dbReference type="SAM" id="MobiDB-lite"/>
    </source>
</evidence>
<evidence type="ECO:0000256" key="2">
    <source>
        <dbReference type="ARBA" id="ARBA00004496"/>
    </source>
</evidence>
<dbReference type="CDD" id="cd05467">
    <property type="entry name" value="CBM20"/>
    <property type="match status" value="1"/>
</dbReference>
<dbReference type="AlphaFoldDB" id="A0A9D9NQP1"/>
<dbReference type="GO" id="GO:0005737">
    <property type="term" value="C:cytoplasm"/>
    <property type="evidence" value="ECO:0007669"/>
    <property type="project" value="UniProtKB-SubCell"/>
</dbReference>
<dbReference type="Gene3D" id="3.20.20.80">
    <property type="entry name" value="Glycosidases"/>
    <property type="match status" value="1"/>
</dbReference>
<dbReference type="InterPro" id="IPR002044">
    <property type="entry name" value="CBM20"/>
</dbReference>
<keyword evidence="8" id="KW-0808">Transferase</keyword>
<reference evidence="14" key="2">
    <citation type="journal article" date="2021" name="PeerJ">
        <title>Extensive microbial diversity within the chicken gut microbiome revealed by metagenomics and culture.</title>
        <authorList>
            <person name="Gilroy R."/>
            <person name="Ravi A."/>
            <person name="Getino M."/>
            <person name="Pursley I."/>
            <person name="Horton D.L."/>
            <person name="Alikhan N.F."/>
            <person name="Baker D."/>
            <person name="Gharbi K."/>
            <person name="Hall N."/>
            <person name="Watson M."/>
            <person name="Adriaenssens E.M."/>
            <person name="Foster-Nyarko E."/>
            <person name="Jarju S."/>
            <person name="Secka A."/>
            <person name="Antonio M."/>
            <person name="Oren A."/>
            <person name="Chaudhuri R.R."/>
            <person name="La Ragione R."/>
            <person name="Hildebrand F."/>
            <person name="Pallen M.J."/>
        </authorList>
    </citation>
    <scope>NUCLEOTIDE SEQUENCE</scope>
    <source>
        <strain evidence="14">B3-2255</strain>
    </source>
</reference>
<dbReference type="InterPro" id="IPR013784">
    <property type="entry name" value="Carb-bd-like_fold"/>
</dbReference>
<evidence type="ECO:0000313" key="14">
    <source>
        <dbReference type="EMBL" id="MBO8482225.1"/>
    </source>
</evidence>
<comment type="similarity">
    <text evidence="3">Belongs to the disproportionating enzyme family.</text>
</comment>
<evidence type="ECO:0000256" key="9">
    <source>
        <dbReference type="ARBA" id="ARBA00023277"/>
    </source>
</evidence>
<feature type="non-terminal residue" evidence="14">
    <location>
        <position position="600"/>
    </location>
</feature>
<dbReference type="InterPro" id="IPR013783">
    <property type="entry name" value="Ig-like_fold"/>
</dbReference>
<feature type="region of interest" description="Disordered" evidence="12">
    <location>
        <begin position="581"/>
        <end position="600"/>
    </location>
</feature>
<dbReference type="GO" id="GO:0005975">
    <property type="term" value="P:carbohydrate metabolic process"/>
    <property type="evidence" value="ECO:0007669"/>
    <property type="project" value="InterPro"/>
</dbReference>
<evidence type="ECO:0000256" key="6">
    <source>
        <dbReference type="ARBA" id="ARBA00022490"/>
    </source>
</evidence>
<dbReference type="EMBL" id="JADILY010000142">
    <property type="protein sequence ID" value="MBO8482225.1"/>
    <property type="molecule type" value="Genomic_DNA"/>
</dbReference>
<keyword evidence="9" id="KW-0119">Carbohydrate metabolism</keyword>
<dbReference type="SUPFAM" id="SSF49452">
    <property type="entry name" value="Starch-binding domain-like"/>
    <property type="match status" value="1"/>
</dbReference>
<organism evidence="14 15">
    <name type="scientific">Candidatus Merdivivens faecigallinarum</name>
    <dbReference type="NCBI Taxonomy" id="2840871"/>
    <lineage>
        <taxon>Bacteria</taxon>
        <taxon>Pseudomonadati</taxon>
        <taxon>Bacteroidota</taxon>
        <taxon>Bacteroidia</taxon>
        <taxon>Bacteroidales</taxon>
        <taxon>Muribaculaceae</taxon>
        <taxon>Muribaculaceae incertae sedis</taxon>
        <taxon>Candidatus Merdivivens</taxon>
    </lineage>
</organism>
<dbReference type="Pfam" id="PF02446">
    <property type="entry name" value="Glyco_hydro_77"/>
    <property type="match status" value="1"/>
</dbReference>
<dbReference type="Proteomes" id="UP000823772">
    <property type="component" value="Unassembled WGS sequence"/>
</dbReference>
<dbReference type="SMART" id="SM01065">
    <property type="entry name" value="CBM_2"/>
    <property type="match status" value="1"/>
</dbReference>
<dbReference type="GO" id="GO:0004134">
    <property type="term" value="F:4-alpha-glucanotransferase activity"/>
    <property type="evidence" value="ECO:0007669"/>
    <property type="project" value="UniProtKB-EC"/>
</dbReference>
<dbReference type="InterPro" id="IPR003385">
    <property type="entry name" value="Glyco_hydro_77"/>
</dbReference>
<dbReference type="PANTHER" id="PTHR32518">
    <property type="match status" value="1"/>
</dbReference>
<keyword evidence="6" id="KW-0963">Cytoplasm</keyword>
<dbReference type="PANTHER" id="PTHR32518:SF3">
    <property type="entry name" value="4-ALPHA-GLUCANOTRANSFERASE"/>
    <property type="match status" value="1"/>
</dbReference>
<evidence type="ECO:0000256" key="1">
    <source>
        <dbReference type="ARBA" id="ARBA00000439"/>
    </source>
</evidence>
<evidence type="ECO:0000256" key="10">
    <source>
        <dbReference type="ARBA" id="ARBA00031423"/>
    </source>
</evidence>
<dbReference type="Gene3D" id="2.60.40.10">
    <property type="entry name" value="Immunoglobulins"/>
    <property type="match status" value="1"/>
</dbReference>
<proteinExistence type="inferred from homology"/>
<dbReference type="EC" id="2.4.1.25" evidence="4"/>
<keyword evidence="7" id="KW-0328">Glycosyltransferase</keyword>
<sequence>MKITFSINFRTSPGDAVFLLLDGKKIRMYPSGYCRDDWEAVAEVSPGTDIGYCFQIECGPSSPVPGLVMHEAGGERHLTTGNGDISIKCSWQGYDNSALLLSDPFTKIFFPHKCHPLTLEEGRGIFLTVTVPAVKTGDSILVSGENPCLGRWNTSEALRMEPCEAGRWAAEIPIRETDKRLVFKFIMKRGNGEIVWENGDNRVLDIPVQEQGGNGIPGTSCFFEFSSADFGQELPRFAGTAVPVFSLRVRDGYGIGDFSCIKAAADWLHATGQHILQILPVNDTTANRTWDDSYPYNVISVMALNPIYINPSLIRNAFKNTLRNAFAGDKCTEIEALESGLHDSDRLGYVDYENVAALKDKYIRILFGMYASETFATPDFKEFWGKNCGWLLPYAAFCTLRDEYATPDFNKWGEYSEYLPNLAEKMFSLARFHDRMQLHIFTQYHLHAQLSEAVSYAAGKGLAIMGDIPIGVNPHGVDTWCNPECFNMGFSAGAPPDYFSKDGQNWGFPTYDWDRMASDGYSWWKMRLKKMSEYFSMYRIDHILGFFRIWEIPRGVSSGMYGHFYPALPYSGEELRSAGFLSGPETGTDGNALDGKTLGG</sequence>
<comment type="caution">
    <text evidence="14">The sequence shown here is derived from an EMBL/GenBank/DDBJ whole genome shotgun (WGS) entry which is preliminary data.</text>
</comment>
<accession>A0A9D9NQP1</accession>
<evidence type="ECO:0000256" key="11">
    <source>
        <dbReference type="ARBA" id="ARBA00031501"/>
    </source>
</evidence>
<evidence type="ECO:0000313" key="15">
    <source>
        <dbReference type="Proteomes" id="UP000823772"/>
    </source>
</evidence>
<comment type="catalytic activity">
    <reaction evidence="1">
        <text>Transfers a segment of a (1-&gt;4)-alpha-D-glucan to a new position in an acceptor, which may be glucose or a (1-&gt;4)-alpha-D-glucan.</text>
        <dbReference type="EC" id="2.4.1.25"/>
    </reaction>
</comment>
<gene>
    <name evidence="14" type="ORF">IAC87_06750</name>
</gene>